<evidence type="ECO:0000256" key="1">
    <source>
        <dbReference type="ARBA" id="ARBA00006295"/>
    </source>
</evidence>
<accession>A0A9Q8YGB4</accession>
<dbReference type="InterPro" id="IPR003115">
    <property type="entry name" value="ParB_N"/>
</dbReference>
<dbReference type="InterPro" id="IPR042075">
    <property type="entry name" value="KorB_DNA-db"/>
</dbReference>
<feature type="domain" description="ParB-like N-terminal" evidence="2">
    <location>
        <begin position="55"/>
        <end position="146"/>
    </location>
</feature>
<dbReference type="Pfam" id="PF07506">
    <property type="entry name" value="RepB"/>
    <property type="match status" value="1"/>
</dbReference>
<dbReference type="InterPro" id="IPR011111">
    <property type="entry name" value="Plasmid_RepB"/>
</dbReference>
<dbReference type="RefSeq" id="WP_029742495.1">
    <property type="nucleotide sequence ID" value="NZ_CP098809.1"/>
</dbReference>
<dbReference type="InterPro" id="IPR050336">
    <property type="entry name" value="Chromosome_partition/occlusion"/>
</dbReference>
<dbReference type="AlphaFoldDB" id="A0A9Q8YGB4"/>
<name>A0A9Q8YGB4_ENSAD</name>
<proteinExistence type="inferred from homology"/>
<dbReference type="CDD" id="cd16405">
    <property type="entry name" value="RepB_like_N"/>
    <property type="match status" value="1"/>
</dbReference>
<dbReference type="NCBIfam" id="TIGR00180">
    <property type="entry name" value="parB_part"/>
    <property type="match status" value="1"/>
</dbReference>
<geneLocation type="plasmid" evidence="3 4">
    <name>pB</name>
</geneLocation>
<sequence length="326" mass="35556">MARKNLLAGLVDAAEIPQADTAPAYPMRGASKSMVRSLDELSKQADKFLEGEAVVELDPDTVDGSFVLDRLTDDSEQFEELKAAIAERGQDTPILVRPHPSASGRYQIVFGHRRVRVARELGRKVKAVVKAIDDRTHVIAQGQENSARANLSFIERASFASRLEALGYDRGVIASALAADKTAVSKMMSVTERVPLVVIEQIGAAPSTGRDRWLELSLLVGKAANAEKVNDIAGDPSFQSLSSDERFNTLFKALDTSGRPVKKMSLKSKESWQTSDKAVSAQYSNSGKAFELSMKSKNAGRFGQYLAENLDRLYSEFLAANDGKED</sequence>
<dbReference type="SUPFAM" id="SSF110849">
    <property type="entry name" value="ParB/Sulfiredoxin"/>
    <property type="match status" value="1"/>
</dbReference>
<protein>
    <submittedName>
        <fullName evidence="3">Plasmid partitioning protein RepB</fullName>
    </submittedName>
</protein>
<dbReference type="PANTHER" id="PTHR33375">
    <property type="entry name" value="CHROMOSOME-PARTITIONING PROTEIN PARB-RELATED"/>
    <property type="match status" value="1"/>
</dbReference>
<evidence type="ECO:0000313" key="3">
    <source>
        <dbReference type="EMBL" id="USJ27620.1"/>
    </source>
</evidence>
<dbReference type="GO" id="GO:0005694">
    <property type="term" value="C:chromosome"/>
    <property type="evidence" value="ECO:0007669"/>
    <property type="project" value="TreeGrafter"/>
</dbReference>
<gene>
    <name evidence="3" type="primary">repB</name>
    <name evidence="3" type="ORF">NE863_27230</name>
</gene>
<evidence type="ECO:0000259" key="2">
    <source>
        <dbReference type="SMART" id="SM00470"/>
    </source>
</evidence>
<dbReference type="PANTHER" id="PTHR33375:SF1">
    <property type="entry name" value="CHROMOSOME-PARTITIONING PROTEIN PARB-RELATED"/>
    <property type="match status" value="1"/>
</dbReference>
<dbReference type="NCBIfam" id="TIGR03454">
    <property type="entry name" value="partition_RepB"/>
    <property type="match status" value="1"/>
</dbReference>
<comment type="similarity">
    <text evidence="1">Belongs to the ParB family.</text>
</comment>
<dbReference type="Pfam" id="PF02195">
    <property type="entry name" value="ParB_N"/>
    <property type="match status" value="1"/>
</dbReference>
<dbReference type="OrthoDB" id="7908920at2"/>
<reference evidence="3" key="1">
    <citation type="submission" date="2022-06" db="EMBL/GenBank/DDBJ databases">
        <title>Physiological and biochemical characterization and genomic elucidation of a strain of the genus Ensifer adhaerens M8 that combines arsenic oxidation and chromium reduction.</title>
        <authorList>
            <person name="Li X."/>
            <person name="Yu c."/>
        </authorList>
    </citation>
    <scope>NUCLEOTIDE SEQUENCE</scope>
    <source>
        <strain evidence="3">M8</strain>
        <plasmid evidence="3">pB</plasmid>
    </source>
</reference>
<dbReference type="GO" id="GO:0007059">
    <property type="term" value="P:chromosome segregation"/>
    <property type="evidence" value="ECO:0007669"/>
    <property type="project" value="TreeGrafter"/>
</dbReference>
<dbReference type="EMBL" id="CP098809">
    <property type="protein sequence ID" value="USJ27620.1"/>
    <property type="molecule type" value="Genomic_DNA"/>
</dbReference>
<dbReference type="SUPFAM" id="SSF109709">
    <property type="entry name" value="KorB DNA-binding domain-like"/>
    <property type="match status" value="1"/>
</dbReference>
<evidence type="ECO:0000313" key="4">
    <source>
        <dbReference type="Proteomes" id="UP001055460"/>
    </source>
</evidence>
<dbReference type="Gene3D" id="1.10.10.730">
    <property type="entry name" value="KorB DNA-binding domain"/>
    <property type="match status" value="1"/>
</dbReference>
<dbReference type="InterPro" id="IPR017819">
    <property type="entry name" value="Plasmid_partition_RepB"/>
</dbReference>
<keyword evidence="3" id="KW-0614">Plasmid</keyword>
<dbReference type="Proteomes" id="UP001055460">
    <property type="component" value="Plasmid pB"/>
</dbReference>
<dbReference type="Gene3D" id="3.90.1530.30">
    <property type="match status" value="1"/>
</dbReference>
<dbReference type="InterPro" id="IPR036086">
    <property type="entry name" value="ParB/Sulfiredoxin_sf"/>
</dbReference>
<dbReference type="InterPro" id="IPR004437">
    <property type="entry name" value="ParB/RepB/Spo0J"/>
</dbReference>
<dbReference type="SMART" id="SM00470">
    <property type="entry name" value="ParB"/>
    <property type="match status" value="1"/>
</dbReference>
<dbReference type="InterPro" id="IPR037972">
    <property type="entry name" value="RepB_N"/>
</dbReference>
<dbReference type="GO" id="GO:0003677">
    <property type="term" value="F:DNA binding"/>
    <property type="evidence" value="ECO:0007669"/>
    <property type="project" value="InterPro"/>
</dbReference>
<organism evidence="3 4">
    <name type="scientific">Ensifer adhaerens</name>
    <name type="common">Sinorhizobium morelense</name>
    <dbReference type="NCBI Taxonomy" id="106592"/>
    <lineage>
        <taxon>Bacteria</taxon>
        <taxon>Pseudomonadati</taxon>
        <taxon>Pseudomonadota</taxon>
        <taxon>Alphaproteobacteria</taxon>
        <taxon>Hyphomicrobiales</taxon>
        <taxon>Rhizobiaceae</taxon>
        <taxon>Sinorhizobium/Ensifer group</taxon>
        <taxon>Ensifer</taxon>
    </lineage>
</organism>